<dbReference type="InterPro" id="IPR025857">
    <property type="entry name" value="MacB_PCD"/>
</dbReference>
<dbReference type="EMBL" id="JARJOW010000001">
    <property type="protein sequence ID" value="MDF5689245.1"/>
    <property type="molecule type" value="Genomic_DNA"/>
</dbReference>
<keyword evidence="11" id="KW-1185">Reference proteome</keyword>
<comment type="caution">
    <text evidence="10">The sequence shown here is derived from an EMBL/GenBank/DDBJ whole genome shotgun (WGS) entry which is preliminary data.</text>
</comment>
<feature type="transmembrane region" description="Helical" evidence="7">
    <location>
        <begin position="285"/>
        <end position="306"/>
    </location>
</feature>
<dbReference type="PANTHER" id="PTHR30489">
    <property type="entry name" value="LIPOPROTEIN-RELEASING SYSTEM TRANSMEMBRANE PROTEIN LOLE"/>
    <property type="match status" value="1"/>
</dbReference>
<keyword evidence="4 7" id="KW-0812">Transmembrane</keyword>
<keyword evidence="3" id="KW-1003">Cell membrane</keyword>
<comment type="subcellular location">
    <subcellularLocation>
        <location evidence="1">Cell membrane</location>
        <topology evidence="1">Multi-pass membrane protein</topology>
    </subcellularLocation>
</comment>
<accession>A0ABT6BG63</accession>
<feature type="transmembrane region" description="Helical" evidence="7">
    <location>
        <begin position="333"/>
        <end position="360"/>
    </location>
</feature>
<protein>
    <submittedName>
        <fullName evidence="10">ABC transporter permease</fullName>
    </submittedName>
</protein>
<comment type="similarity">
    <text evidence="2">Belongs to the ABC-4 integral membrane protein family. LolC/E subfamily.</text>
</comment>
<dbReference type="Pfam" id="PF02687">
    <property type="entry name" value="FtsX"/>
    <property type="match status" value="1"/>
</dbReference>
<evidence type="ECO:0000256" key="7">
    <source>
        <dbReference type="SAM" id="Phobius"/>
    </source>
</evidence>
<feature type="transmembrane region" description="Helical" evidence="7">
    <location>
        <begin position="21"/>
        <end position="42"/>
    </location>
</feature>
<dbReference type="InterPro" id="IPR003838">
    <property type="entry name" value="ABC3_permease_C"/>
</dbReference>
<evidence type="ECO:0000256" key="2">
    <source>
        <dbReference type="ARBA" id="ARBA00005236"/>
    </source>
</evidence>
<evidence type="ECO:0000256" key="1">
    <source>
        <dbReference type="ARBA" id="ARBA00004651"/>
    </source>
</evidence>
<dbReference type="RefSeq" id="WP_223143980.1">
    <property type="nucleotide sequence ID" value="NZ_CBCSDE010000007.1"/>
</dbReference>
<sequence>MNFKLIQNIAVSLLLARWRQTLVAAIGVTFSITMFITLLSFMSGLNDLLDGLILNRTPHVRLYKEIKASDFQPIDIQSKKTKQYNFIRSIKPKSERLEIQNSAAIIKNLKSDSRVLGVAPKVTAQVFYNVGVIEITGVINGIDPEAENKLFFFNDYVTEGNFMDLKNIPNSIILGKGAAEKMLAQVGDVVQITSSKGERLSLKVVGFFQSGLQDIDNVQSYASISTTQKLLGESNNYITDLQVKLNDILMAPDVAKEYQRIYEIQAIDIQTANSQFETGSSVRSLISYAVGVTLLIVAGFGIYNILNMMIYEKMDSIAILKAIGFSGKDVNRIFILIALSIGVFGGFLGLLGGFGLSAIIDQIPFNTNSLPTVKTYPINYNPKYYMIGTVFAIITTYLAGYFPSRKASKIDPVIIIRGK</sequence>
<dbReference type="PANTHER" id="PTHR30489:SF0">
    <property type="entry name" value="LIPOPROTEIN-RELEASING SYSTEM TRANSMEMBRANE PROTEIN LOLE"/>
    <property type="match status" value="1"/>
</dbReference>
<keyword evidence="6 7" id="KW-0472">Membrane</keyword>
<dbReference type="Proteomes" id="UP001321344">
    <property type="component" value="Unassembled WGS sequence"/>
</dbReference>
<organism evidence="10 11">
    <name type="scientific">Aquirufa aurantiipilula</name>
    <dbReference type="NCBI Taxonomy" id="2696561"/>
    <lineage>
        <taxon>Bacteria</taxon>
        <taxon>Pseudomonadati</taxon>
        <taxon>Bacteroidota</taxon>
        <taxon>Cytophagia</taxon>
        <taxon>Cytophagales</taxon>
        <taxon>Flectobacillaceae</taxon>
        <taxon>Aquirufa</taxon>
    </lineage>
</organism>
<evidence type="ECO:0000259" key="9">
    <source>
        <dbReference type="Pfam" id="PF12704"/>
    </source>
</evidence>
<name>A0ABT6BG63_9BACT</name>
<evidence type="ECO:0000256" key="6">
    <source>
        <dbReference type="ARBA" id="ARBA00023136"/>
    </source>
</evidence>
<gene>
    <name evidence="10" type="ORF">PQG43_00060</name>
</gene>
<evidence type="ECO:0000313" key="10">
    <source>
        <dbReference type="EMBL" id="MDF5689245.1"/>
    </source>
</evidence>
<reference evidence="10 11" key="1">
    <citation type="submission" date="2023-03" db="EMBL/GenBank/DDBJ databases">
        <title>Genome sequencing of Aquirufa.</title>
        <authorList>
            <person name="Pitt A."/>
            <person name="Hahn M.W."/>
        </authorList>
    </citation>
    <scope>NUCLEOTIDE SEQUENCE [LARGE SCALE GENOMIC DNA]</scope>
    <source>
        <strain evidence="10 11">WAEICH-18A</strain>
    </source>
</reference>
<dbReference type="InterPro" id="IPR051447">
    <property type="entry name" value="Lipoprotein-release_system"/>
</dbReference>
<feature type="domain" description="MacB-like periplasmic core" evidence="9">
    <location>
        <begin position="21"/>
        <end position="255"/>
    </location>
</feature>
<feature type="transmembrane region" description="Helical" evidence="7">
    <location>
        <begin position="384"/>
        <end position="402"/>
    </location>
</feature>
<keyword evidence="5 7" id="KW-1133">Transmembrane helix</keyword>
<evidence type="ECO:0000313" key="11">
    <source>
        <dbReference type="Proteomes" id="UP001321344"/>
    </source>
</evidence>
<evidence type="ECO:0000256" key="3">
    <source>
        <dbReference type="ARBA" id="ARBA00022475"/>
    </source>
</evidence>
<evidence type="ECO:0000256" key="4">
    <source>
        <dbReference type="ARBA" id="ARBA00022692"/>
    </source>
</evidence>
<dbReference type="Pfam" id="PF12704">
    <property type="entry name" value="MacB_PCD"/>
    <property type="match status" value="1"/>
</dbReference>
<evidence type="ECO:0000256" key="5">
    <source>
        <dbReference type="ARBA" id="ARBA00022989"/>
    </source>
</evidence>
<feature type="domain" description="ABC3 transporter permease C-terminal" evidence="8">
    <location>
        <begin position="290"/>
        <end position="412"/>
    </location>
</feature>
<proteinExistence type="inferred from homology"/>
<evidence type="ECO:0000259" key="8">
    <source>
        <dbReference type="Pfam" id="PF02687"/>
    </source>
</evidence>